<gene>
    <name evidence="7" type="primary">ytvI</name>
    <name evidence="7" type="ORF">P6P90_06285</name>
</gene>
<sequence>MTKNTLYAGLRLLFVLSAIYAIIHLLFYSSGLIYPFIIAFIIAYLINPIVNFLNKKSHIPRALAVFLTLVLIFGALVGIVTLLIIETIAALNYLLAILPEQFPRLAAYIQDVFVHNIMPLYNDLNMRFNRLGESQQQTITENIQNLGIDLTNKAKLLLTGIITGLTSFLGALPNIVTVLIFILLATFFISNDWYRMAYGLERALPGKLQGYGQTIFEDLRKALFGFIRAQFTLISMTTIIVLVGLLLLRVPYAITIALITGMVDLLPYLGTGAVFVPWILYVWFTGDTAFAIGLLILYVVVIIQRQLMEPKVLSSNIGLEPLPTLIALFVGFKLYGLLGLIIGPVVLVVLKTLYDARVFHDLWVFIKGKTQ</sequence>
<evidence type="ECO:0000256" key="5">
    <source>
        <dbReference type="ARBA" id="ARBA00023136"/>
    </source>
</evidence>
<keyword evidence="3 6" id="KW-0812">Transmembrane</keyword>
<feature type="transmembrane region" description="Helical" evidence="6">
    <location>
        <begin position="62"/>
        <end position="85"/>
    </location>
</feature>
<proteinExistence type="inferred from homology"/>
<comment type="subcellular location">
    <subcellularLocation>
        <location evidence="1">Membrane</location>
        <topology evidence="1">Multi-pass membrane protein</topology>
    </subcellularLocation>
</comment>
<dbReference type="Proteomes" id="UP001218246">
    <property type="component" value="Unassembled WGS sequence"/>
</dbReference>
<evidence type="ECO:0000256" key="6">
    <source>
        <dbReference type="SAM" id="Phobius"/>
    </source>
</evidence>
<evidence type="ECO:0000256" key="3">
    <source>
        <dbReference type="ARBA" id="ARBA00022692"/>
    </source>
</evidence>
<dbReference type="Pfam" id="PF01594">
    <property type="entry name" value="AI-2E_transport"/>
    <property type="match status" value="1"/>
</dbReference>
<dbReference type="RefSeq" id="WP_124564304.1">
    <property type="nucleotide sequence ID" value="NZ_JARRRY010000002.1"/>
</dbReference>
<accession>A0ABT6H2F5</accession>
<keyword evidence="5 6" id="KW-0472">Membrane</keyword>
<feature type="transmembrane region" description="Helical" evidence="6">
    <location>
        <begin position="33"/>
        <end position="50"/>
    </location>
</feature>
<evidence type="ECO:0000256" key="1">
    <source>
        <dbReference type="ARBA" id="ARBA00004141"/>
    </source>
</evidence>
<protein>
    <submittedName>
        <fullName evidence="7">Sporulation integral membrane protein YtvI</fullName>
    </submittedName>
</protein>
<keyword evidence="8" id="KW-1185">Reference proteome</keyword>
<dbReference type="InterPro" id="IPR002549">
    <property type="entry name" value="AI-2E-like"/>
</dbReference>
<comment type="similarity">
    <text evidence="2">Belongs to the autoinducer-2 exporter (AI-2E) (TC 2.A.86) family.</text>
</comment>
<dbReference type="PANTHER" id="PTHR21716:SF68">
    <property type="entry name" value="TRANSPORT PROTEIN YTVI-RELATED"/>
    <property type="match status" value="1"/>
</dbReference>
<organism evidence="7 8">
    <name type="scientific">Ectobacillus antri</name>
    <dbReference type="NCBI Taxonomy" id="2486280"/>
    <lineage>
        <taxon>Bacteria</taxon>
        <taxon>Bacillati</taxon>
        <taxon>Bacillota</taxon>
        <taxon>Bacilli</taxon>
        <taxon>Bacillales</taxon>
        <taxon>Bacillaceae</taxon>
        <taxon>Ectobacillus</taxon>
    </lineage>
</organism>
<dbReference type="EMBL" id="JARULN010000003">
    <property type="protein sequence ID" value="MDG5753584.1"/>
    <property type="molecule type" value="Genomic_DNA"/>
</dbReference>
<reference evidence="7 8" key="1">
    <citation type="submission" date="2023-04" db="EMBL/GenBank/DDBJ databases">
        <title>Ectobacillus antri isolated from activated sludge.</title>
        <authorList>
            <person name="Yan P."/>
            <person name="Liu X."/>
        </authorList>
    </citation>
    <scope>NUCLEOTIDE SEQUENCE [LARGE SCALE GENOMIC DNA]</scope>
    <source>
        <strain evidence="7 8">C18H</strain>
    </source>
</reference>
<dbReference type="InterPro" id="IPR014227">
    <property type="entry name" value="YtvI-like"/>
</dbReference>
<feature type="transmembrane region" description="Helical" evidence="6">
    <location>
        <begin position="7"/>
        <end position="27"/>
    </location>
</feature>
<evidence type="ECO:0000313" key="8">
    <source>
        <dbReference type="Proteomes" id="UP001218246"/>
    </source>
</evidence>
<feature type="transmembrane region" description="Helical" evidence="6">
    <location>
        <begin position="156"/>
        <end position="189"/>
    </location>
</feature>
<evidence type="ECO:0000256" key="4">
    <source>
        <dbReference type="ARBA" id="ARBA00022989"/>
    </source>
</evidence>
<evidence type="ECO:0000256" key="2">
    <source>
        <dbReference type="ARBA" id="ARBA00009773"/>
    </source>
</evidence>
<name>A0ABT6H2F5_9BACI</name>
<keyword evidence="4 6" id="KW-1133">Transmembrane helix</keyword>
<feature type="transmembrane region" description="Helical" evidence="6">
    <location>
        <begin position="281"/>
        <end position="303"/>
    </location>
</feature>
<evidence type="ECO:0000313" key="7">
    <source>
        <dbReference type="EMBL" id="MDG5753584.1"/>
    </source>
</evidence>
<comment type="caution">
    <text evidence="7">The sequence shown here is derived from an EMBL/GenBank/DDBJ whole genome shotgun (WGS) entry which is preliminary data.</text>
</comment>
<dbReference type="NCBIfam" id="TIGR02872">
    <property type="entry name" value="spore_ytvI"/>
    <property type="match status" value="1"/>
</dbReference>
<dbReference type="PANTHER" id="PTHR21716">
    <property type="entry name" value="TRANSMEMBRANE PROTEIN"/>
    <property type="match status" value="1"/>
</dbReference>
<feature type="transmembrane region" description="Helical" evidence="6">
    <location>
        <begin position="324"/>
        <end position="350"/>
    </location>
</feature>